<proteinExistence type="inferred from homology"/>
<dbReference type="InterPro" id="IPR011060">
    <property type="entry name" value="RibuloseP-bd_barrel"/>
</dbReference>
<dbReference type="GO" id="GO:0003949">
    <property type="term" value="F:1-(5-phosphoribosyl)-5-[(5-phosphoribosylamino)methylideneamino]imidazole-4-carboxamide isomerase activity"/>
    <property type="evidence" value="ECO:0007669"/>
    <property type="project" value="UniProtKB-EC"/>
</dbReference>
<dbReference type="InterPro" id="IPR013785">
    <property type="entry name" value="Aldolase_TIM"/>
</dbReference>
<comment type="similarity">
    <text evidence="1 5">Belongs to the HisA/HisF family.</text>
</comment>
<comment type="pathway">
    <text evidence="4">Amino-acid biosynthesis.</text>
</comment>
<keyword evidence="3 5" id="KW-0368">Histidine biosynthesis</keyword>
<evidence type="ECO:0000313" key="7">
    <source>
        <dbReference type="Proteomes" id="UP000075242"/>
    </source>
</evidence>
<sequence length="254" mass="26426">MCKLPEMAPVGYLMPAIDVRCGYCTRLRRGSPASPTIVRALRCEAARLARLRPRSVHIVDLDGAMGSPRFGVAGRVCRGIATHGQAIQVGGGARSLRAVEYYLRSGAARVALGTRAMLRPWFLLAACAEFPGRVALAQDVRHGAALTHGWLRRSGVPIRRCAALLNHGGQVHSAVTQASSDGTMHGIEAPRIPGDLPAGATPAFVGGGLSCAEELAGLLGAGRAVVAGVICGSAAYGGHVPLRLPLTARMCRAD</sequence>
<gene>
    <name evidence="6" type="primary">hisA</name>
    <name evidence="6" type="ORF">MHIR_TP00111</name>
</gene>
<protein>
    <submittedName>
        <fullName evidence="6">1-(5-phosphoribosyl)-5-[(5-phosphoribosylamino)methylideneamino] imidazole-4-carboxamide isomerase</fullName>
        <ecNumber evidence="6">5.3.1.16</ecNumber>
    </submittedName>
</protein>
<evidence type="ECO:0000313" key="6">
    <source>
        <dbReference type="EMBL" id="CUX76731.1"/>
    </source>
</evidence>
<organism evidence="6 7">
    <name type="scientific">Tremblaya princeps</name>
    <dbReference type="NCBI Taxonomy" id="189385"/>
    <lineage>
        <taxon>Bacteria</taxon>
        <taxon>Pseudomonadati</taxon>
        <taxon>Pseudomonadota</taxon>
        <taxon>Betaproteobacteria</taxon>
        <taxon>Candidatus Tremblayella</taxon>
    </lineage>
</organism>
<evidence type="ECO:0000256" key="2">
    <source>
        <dbReference type="ARBA" id="ARBA00022605"/>
    </source>
</evidence>
<evidence type="ECO:0000256" key="5">
    <source>
        <dbReference type="RuleBase" id="RU003657"/>
    </source>
</evidence>
<dbReference type="EMBL" id="LN999011">
    <property type="protein sequence ID" value="CUX76731.1"/>
    <property type="molecule type" value="Genomic_DNA"/>
</dbReference>
<accession>A0A143WNP2</accession>
<dbReference type="PATRIC" id="fig|189385.8.peg.118"/>
<dbReference type="Pfam" id="PF00977">
    <property type="entry name" value="His_biosynth"/>
    <property type="match status" value="1"/>
</dbReference>
<evidence type="ECO:0000256" key="4">
    <source>
        <dbReference type="ARBA" id="ARBA00029440"/>
    </source>
</evidence>
<dbReference type="InterPro" id="IPR006062">
    <property type="entry name" value="His_biosynth"/>
</dbReference>
<dbReference type="EC" id="5.3.1.16" evidence="6"/>
<name>A0A143WNP2_TREPR</name>
<dbReference type="GO" id="GO:0000105">
    <property type="term" value="P:L-histidine biosynthetic process"/>
    <property type="evidence" value="ECO:0007669"/>
    <property type="project" value="UniProtKB-KW"/>
</dbReference>
<dbReference type="PANTHER" id="PTHR43090">
    <property type="entry name" value="1-(5-PHOSPHORIBOSYL)-5-[(5-PHOSPHORIBOSYLAMINO)METHYLIDENEAMINO] IMIDAZOLE-4-CARBOXAMIDE ISOMERASE"/>
    <property type="match status" value="1"/>
</dbReference>
<reference evidence="7" key="1">
    <citation type="submission" date="2016-01" db="EMBL/GenBank/DDBJ databases">
        <authorList>
            <person name="Husnik F."/>
        </authorList>
    </citation>
    <scope>NUCLEOTIDE SEQUENCE [LARGE SCALE GENOMIC DNA]</scope>
</reference>
<dbReference type="GO" id="GO:0000162">
    <property type="term" value="P:L-tryptophan biosynthetic process"/>
    <property type="evidence" value="ECO:0007669"/>
    <property type="project" value="TreeGrafter"/>
</dbReference>
<dbReference type="SUPFAM" id="SSF51366">
    <property type="entry name" value="Ribulose-phoshate binding barrel"/>
    <property type="match status" value="1"/>
</dbReference>
<keyword evidence="6" id="KW-0413">Isomerase</keyword>
<dbReference type="GO" id="GO:0005737">
    <property type="term" value="C:cytoplasm"/>
    <property type="evidence" value="ECO:0007669"/>
    <property type="project" value="TreeGrafter"/>
</dbReference>
<dbReference type="Proteomes" id="UP000075242">
    <property type="component" value="Chromosome I"/>
</dbReference>
<dbReference type="AlphaFoldDB" id="A0A143WNP2"/>
<dbReference type="PANTHER" id="PTHR43090:SF2">
    <property type="entry name" value="1-(5-PHOSPHORIBOSYL)-5-[(5-PHOSPHORIBOSYLAMINO)METHYLIDENEAMINO] IMIDAZOLE-4-CARBOXAMIDE ISOMERASE"/>
    <property type="match status" value="1"/>
</dbReference>
<evidence type="ECO:0000256" key="3">
    <source>
        <dbReference type="ARBA" id="ARBA00023102"/>
    </source>
</evidence>
<dbReference type="InterPro" id="IPR044524">
    <property type="entry name" value="Isoase_HisA-like"/>
</dbReference>
<dbReference type="Gene3D" id="3.20.20.70">
    <property type="entry name" value="Aldolase class I"/>
    <property type="match status" value="1"/>
</dbReference>
<evidence type="ECO:0000256" key="1">
    <source>
        <dbReference type="ARBA" id="ARBA00009667"/>
    </source>
</evidence>
<keyword evidence="2 5" id="KW-0028">Amino-acid biosynthesis</keyword>